<organism evidence="10 11">
    <name type="scientific">Microbacterium soli</name>
    <dbReference type="NCBI Taxonomy" id="446075"/>
    <lineage>
        <taxon>Bacteria</taxon>
        <taxon>Bacillati</taxon>
        <taxon>Actinomycetota</taxon>
        <taxon>Actinomycetes</taxon>
        <taxon>Micrococcales</taxon>
        <taxon>Microbacteriaceae</taxon>
        <taxon>Microbacterium</taxon>
    </lineage>
</organism>
<keyword evidence="3 7" id="KW-0812">Transmembrane</keyword>
<keyword evidence="6 7" id="KW-0472">Membrane</keyword>
<evidence type="ECO:0000256" key="1">
    <source>
        <dbReference type="ARBA" id="ARBA00004651"/>
    </source>
</evidence>
<dbReference type="RefSeq" id="WP_344819078.1">
    <property type="nucleotide sequence ID" value="NZ_BAABCP010000001.1"/>
</dbReference>
<evidence type="ECO:0000256" key="4">
    <source>
        <dbReference type="ARBA" id="ARBA00022801"/>
    </source>
</evidence>
<keyword evidence="4" id="KW-0378">Hydrolase</keyword>
<feature type="signal peptide" evidence="8">
    <location>
        <begin position="1"/>
        <end position="29"/>
    </location>
</feature>
<evidence type="ECO:0000256" key="8">
    <source>
        <dbReference type="SAM" id="SignalP"/>
    </source>
</evidence>
<evidence type="ECO:0000313" key="11">
    <source>
        <dbReference type="Proteomes" id="UP001501591"/>
    </source>
</evidence>
<dbReference type="SUPFAM" id="SSF48317">
    <property type="entry name" value="Acid phosphatase/Vanadium-dependent haloperoxidase"/>
    <property type="match status" value="1"/>
</dbReference>
<evidence type="ECO:0000256" key="3">
    <source>
        <dbReference type="ARBA" id="ARBA00022692"/>
    </source>
</evidence>
<dbReference type="PANTHER" id="PTHR14969:SF62">
    <property type="entry name" value="DECAPRENYLPHOSPHORYL-5-PHOSPHORIBOSE PHOSPHATASE RV3807C-RELATED"/>
    <property type="match status" value="1"/>
</dbReference>
<dbReference type="PANTHER" id="PTHR14969">
    <property type="entry name" value="SPHINGOSINE-1-PHOSPHATE PHOSPHOHYDROLASE"/>
    <property type="match status" value="1"/>
</dbReference>
<feature type="transmembrane region" description="Helical" evidence="7">
    <location>
        <begin position="68"/>
        <end position="88"/>
    </location>
</feature>
<dbReference type="EMBL" id="BAABCP010000001">
    <property type="protein sequence ID" value="GAA3939283.1"/>
    <property type="molecule type" value="Genomic_DNA"/>
</dbReference>
<feature type="domain" description="Phosphatidic acid phosphatase type 2/haloperoxidase" evidence="9">
    <location>
        <begin position="94"/>
        <end position="212"/>
    </location>
</feature>
<keyword evidence="2" id="KW-1003">Cell membrane</keyword>
<dbReference type="SMART" id="SM00014">
    <property type="entry name" value="acidPPc"/>
    <property type="match status" value="1"/>
</dbReference>
<feature type="transmembrane region" description="Helical" evidence="7">
    <location>
        <begin position="95"/>
        <end position="112"/>
    </location>
</feature>
<dbReference type="InterPro" id="IPR000326">
    <property type="entry name" value="PAP2/HPO"/>
</dbReference>
<comment type="caution">
    <text evidence="10">The sequence shown here is derived from an EMBL/GenBank/DDBJ whole genome shotgun (WGS) entry which is preliminary data.</text>
</comment>
<proteinExistence type="predicted"/>
<reference evidence="11" key="1">
    <citation type="journal article" date="2019" name="Int. J. Syst. Evol. Microbiol.">
        <title>The Global Catalogue of Microorganisms (GCM) 10K type strain sequencing project: providing services to taxonomists for standard genome sequencing and annotation.</title>
        <authorList>
            <consortium name="The Broad Institute Genomics Platform"/>
            <consortium name="The Broad Institute Genome Sequencing Center for Infectious Disease"/>
            <person name="Wu L."/>
            <person name="Ma J."/>
        </authorList>
    </citation>
    <scope>NUCLEOTIDE SEQUENCE [LARGE SCALE GENOMIC DNA]</scope>
    <source>
        <strain evidence="11">JCM 17024</strain>
    </source>
</reference>
<accession>A0ABP7N7L8</accession>
<evidence type="ECO:0000256" key="5">
    <source>
        <dbReference type="ARBA" id="ARBA00022989"/>
    </source>
</evidence>
<keyword evidence="8" id="KW-0732">Signal</keyword>
<gene>
    <name evidence="10" type="ORF">GCM10022383_16600</name>
</gene>
<feature type="transmembrane region" description="Helical" evidence="7">
    <location>
        <begin position="170"/>
        <end position="189"/>
    </location>
</feature>
<keyword evidence="5 7" id="KW-1133">Transmembrane helix</keyword>
<dbReference type="Proteomes" id="UP001501591">
    <property type="component" value="Unassembled WGS sequence"/>
</dbReference>
<evidence type="ECO:0000256" key="7">
    <source>
        <dbReference type="SAM" id="Phobius"/>
    </source>
</evidence>
<dbReference type="Gene3D" id="1.20.144.10">
    <property type="entry name" value="Phosphatidic acid phosphatase type 2/haloperoxidase"/>
    <property type="match status" value="2"/>
</dbReference>
<feature type="chain" id="PRO_5045712370" description="Phosphatidic acid phosphatase type 2/haloperoxidase domain-containing protein" evidence="8">
    <location>
        <begin position="30"/>
        <end position="247"/>
    </location>
</feature>
<sequence>MNAARRPRALLVWGIALLVLVCAQSAAVAASVHSPWTQGVDDAWRSLIGVGPQSDVHTGLVPMLFQHLGQLPGIVLMMLIVPILLAVLGRWRSALFVLAVQLAGPGLVSQLLKNLVNRPRPAADEAAGLYGPLFLVDHGSFPSGHAVSAGAIAVLLVALIPAVRAVSRTVTTAVAVLLMVGMVWQRTLINAHWLSDTLAGLAAGVGVALVLWWVFAPWLAQDRVRTPWFLRRRIPSDPIGEPLKETS</sequence>
<evidence type="ECO:0000313" key="10">
    <source>
        <dbReference type="EMBL" id="GAA3939283.1"/>
    </source>
</evidence>
<protein>
    <recommendedName>
        <fullName evidence="9">Phosphatidic acid phosphatase type 2/haloperoxidase domain-containing protein</fullName>
    </recommendedName>
</protein>
<comment type="subcellular location">
    <subcellularLocation>
        <location evidence="1">Cell membrane</location>
        <topology evidence="1">Multi-pass membrane protein</topology>
    </subcellularLocation>
</comment>
<evidence type="ECO:0000256" key="6">
    <source>
        <dbReference type="ARBA" id="ARBA00023136"/>
    </source>
</evidence>
<name>A0ABP7N7L8_9MICO</name>
<evidence type="ECO:0000256" key="2">
    <source>
        <dbReference type="ARBA" id="ARBA00022475"/>
    </source>
</evidence>
<dbReference type="InterPro" id="IPR036938">
    <property type="entry name" value="PAP2/HPO_sf"/>
</dbReference>
<keyword evidence="11" id="KW-1185">Reference proteome</keyword>
<feature type="transmembrane region" description="Helical" evidence="7">
    <location>
        <begin position="201"/>
        <end position="220"/>
    </location>
</feature>
<dbReference type="Pfam" id="PF01569">
    <property type="entry name" value="PAP2"/>
    <property type="match status" value="1"/>
</dbReference>
<evidence type="ECO:0000259" key="9">
    <source>
        <dbReference type="SMART" id="SM00014"/>
    </source>
</evidence>
<feature type="transmembrane region" description="Helical" evidence="7">
    <location>
        <begin position="143"/>
        <end position="163"/>
    </location>
</feature>